<organism evidence="1 3">
    <name type="scientific">Cucumis melo var. makuwa</name>
    <name type="common">Oriental melon</name>
    <dbReference type="NCBI Taxonomy" id="1194695"/>
    <lineage>
        <taxon>Eukaryota</taxon>
        <taxon>Viridiplantae</taxon>
        <taxon>Streptophyta</taxon>
        <taxon>Embryophyta</taxon>
        <taxon>Tracheophyta</taxon>
        <taxon>Spermatophyta</taxon>
        <taxon>Magnoliopsida</taxon>
        <taxon>eudicotyledons</taxon>
        <taxon>Gunneridae</taxon>
        <taxon>Pentapetalae</taxon>
        <taxon>rosids</taxon>
        <taxon>fabids</taxon>
        <taxon>Cucurbitales</taxon>
        <taxon>Cucurbitaceae</taxon>
        <taxon>Benincaseae</taxon>
        <taxon>Cucumis</taxon>
    </lineage>
</organism>
<name>A0A5A7UHW4_CUCMM</name>
<gene>
    <name evidence="2" type="ORF">E5676_scaffold451G001050</name>
    <name evidence="1" type="ORF">E6C27_scaffold1486G00010</name>
</gene>
<dbReference type="PANTHER" id="PTHR35317:SF23">
    <property type="entry name" value="OS04G0629600 PROTEIN"/>
    <property type="match status" value="1"/>
</dbReference>
<reference evidence="3 4" key="1">
    <citation type="submission" date="2019-08" db="EMBL/GenBank/DDBJ databases">
        <title>Draft genome sequences of two oriental melons (Cucumis melo L. var makuwa).</title>
        <authorList>
            <person name="Kwon S.-Y."/>
        </authorList>
    </citation>
    <scope>NUCLEOTIDE SEQUENCE [LARGE SCALE GENOMIC DNA]</scope>
    <source>
        <strain evidence="4">cv. Chang Bougi</strain>
        <strain evidence="3">cv. SW 3</strain>
        <tissue evidence="1">Leaf</tissue>
    </source>
</reference>
<dbReference type="Proteomes" id="UP000321393">
    <property type="component" value="Unassembled WGS sequence"/>
</dbReference>
<dbReference type="EMBL" id="SSTD01016175">
    <property type="protein sequence ID" value="TYK01537.1"/>
    <property type="molecule type" value="Genomic_DNA"/>
</dbReference>
<evidence type="ECO:0000313" key="4">
    <source>
        <dbReference type="Proteomes" id="UP000321947"/>
    </source>
</evidence>
<dbReference type="EMBL" id="SSTE01009940">
    <property type="protein sequence ID" value="KAA0053131.1"/>
    <property type="molecule type" value="Genomic_DNA"/>
</dbReference>
<dbReference type="PANTHER" id="PTHR35317">
    <property type="entry name" value="OS04G0629600 PROTEIN"/>
    <property type="match status" value="1"/>
</dbReference>
<accession>A0A5A7UHW4</accession>
<dbReference type="Pfam" id="PF14223">
    <property type="entry name" value="Retrotran_gag_2"/>
    <property type="match status" value="1"/>
</dbReference>
<evidence type="ECO:0000313" key="2">
    <source>
        <dbReference type="EMBL" id="TYK01537.1"/>
    </source>
</evidence>
<sequence length="347" mass="39310">MTEDESVSDYNKRVLEIANESLMFGEKIPDPKIVQKVLRSLPRKFDMKVTAIEEAHDITTLKLDELFGSLLTFEMATADRESKKSKGIAFKSTHVSEEAVSDTEANMNESIDLLIKQFSNVVKKFKNLNTTGSNAQNLINYQRKDGCMSHIFKKTEKIFHATLSDEDTDDGEEDNNMNAFTVCILETDSGDESECSREICDKNLTFEELEVLWKEDSIAITIQKERIQDLMEENERLMSIIPSLKLKLKEVQCEYDQTLKSVKMLNSRTENLDVILNSGQNGLNKYGLGFDASTRKINTTTEIKFVHASVNDKTDTVTATKVVSPSAKTTKRICHYCGQKGHIRPFC</sequence>
<proteinExistence type="predicted"/>
<evidence type="ECO:0000313" key="3">
    <source>
        <dbReference type="Proteomes" id="UP000321393"/>
    </source>
</evidence>
<protein>
    <submittedName>
        <fullName evidence="1">Gag-pol polyprotein</fullName>
    </submittedName>
</protein>
<dbReference type="AlphaFoldDB" id="A0A5A7UHW4"/>
<dbReference type="Proteomes" id="UP000321947">
    <property type="component" value="Unassembled WGS sequence"/>
</dbReference>
<evidence type="ECO:0000313" key="1">
    <source>
        <dbReference type="EMBL" id="KAA0053131.1"/>
    </source>
</evidence>
<comment type="caution">
    <text evidence="1">The sequence shown here is derived from an EMBL/GenBank/DDBJ whole genome shotgun (WGS) entry which is preliminary data.</text>
</comment>